<feature type="region of interest" description="Disordered" evidence="1">
    <location>
        <begin position="1"/>
        <end position="22"/>
    </location>
</feature>
<keyword evidence="3" id="KW-1185">Reference proteome</keyword>
<comment type="caution">
    <text evidence="2">The sequence shown here is derived from an EMBL/GenBank/DDBJ whole genome shotgun (WGS) entry which is preliminary data.</text>
</comment>
<evidence type="ECO:0000313" key="2">
    <source>
        <dbReference type="EMBL" id="GBP29082.1"/>
    </source>
</evidence>
<accession>A0A4C1USW6</accession>
<name>A0A4C1USW6_EUMVA</name>
<evidence type="ECO:0000256" key="1">
    <source>
        <dbReference type="SAM" id="MobiDB-lite"/>
    </source>
</evidence>
<feature type="compositionally biased region" description="Polar residues" evidence="1">
    <location>
        <begin position="1"/>
        <end position="14"/>
    </location>
</feature>
<gene>
    <name evidence="2" type="ORF">EVAR_10898_1</name>
</gene>
<dbReference type="EMBL" id="BGZK01000215">
    <property type="protein sequence ID" value="GBP29082.1"/>
    <property type="molecule type" value="Genomic_DNA"/>
</dbReference>
<sequence>MVSMVFSSSGLKTESGSRNEGRQRLEALGVGCDLEKRADIEWVLQPRGNNITPDAVERLHYKIKESGAGKLRTGPASKSSAEPRLLIVIYEKPDRDPRFKGSTRIEIEIGTETGHNDNVNRHEI</sequence>
<reference evidence="2 3" key="1">
    <citation type="journal article" date="2019" name="Commun. Biol.">
        <title>The bagworm genome reveals a unique fibroin gene that provides high tensile strength.</title>
        <authorList>
            <person name="Kono N."/>
            <person name="Nakamura H."/>
            <person name="Ohtoshi R."/>
            <person name="Tomita M."/>
            <person name="Numata K."/>
            <person name="Arakawa K."/>
        </authorList>
    </citation>
    <scope>NUCLEOTIDE SEQUENCE [LARGE SCALE GENOMIC DNA]</scope>
</reference>
<proteinExistence type="predicted"/>
<organism evidence="2 3">
    <name type="scientific">Eumeta variegata</name>
    <name type="common">Bagworm moth</name>
    <name type="synonym">Eumeta japonica</name>
    <dbReference type="NCBI Taxonomy" id="151549"/>
    <lineage>
        <taxon>Eukaryota</taxon>
        <taxon>Metazoa</taxon>
        <taxon>Ecdysozoa</taxon>
        <taxon>Arthropoda</taxon>
        <taxon>Hexapoda</taxon>
        <taxon>Insecta</taxon>
        <taxon>Pterygota</taxon>
        <taxon>Neoptera</taxon>
        <taxon>Endopterygota</taxon>
        <taxon>Lepidoptera</taxon>
        <taxon>Glossata</taxon>
        <taxon>Ditrysia</taxon>
        <taxon>Tineoidea</taxon>
        <taxon>Psychidae</taxon>
        <taxon>Oiketicinae</taxon>
        <taxon>Eumeta</taxon>
    </lineage>
</organism>
<dbReference type="AlphaFoldDB" id="A0A4C1USW6"/>
<dbReference type="Proteomes" id="UP000299102">
    <property type="component" value="Unassembled WGS sequence"/>
</dbReference>
<protein>
    <submittedName>
        <fullName evidence="2">Uncharacterized protein</fullName>
    </submittedName>
</protein>
<evidence type="ECO:0000313" key="3">
    <source>
        <dbReference type="Proteomes" id="UP000299102"/>
    </source>
</evidence>